<dbReference type="PANTHER" id="PTHR36000:SF3">
    <property type="entry name" value="EMBRYO DEFECTIVE 1273"/>
    <property type="match status" value="1"/>
</dbReference>
<keyword evidence="2" id="KW-1185">Reference proteome</keyword>
<accession>A0AAD6QVS6</accession>
<gene>
    <name evidence="1" type="ORF">NC653_013941</name>
</gene>
<dbReference type="PANTHER" id="PTHR36000">
    <property type="entry name" value="DEFECTIVE 1273 PROTEIN, PUTATIVE-RELATED"/>
    <property type="match status" value="1"/>
</dbReference>
<proteinExistence type="predicted"/>
<comment type="caution">
    <text evidence="1">The sequence shown here is derived from an EMBL/GenBank/DDBJ whole genome shotgun (WGS) entry which is preliminary data.</text>
</comment>
<dbReference type="AlphaFoldDB" id="A0AAD6QVS6"/>
<reference evidence="1" key="1">
    <citation type="journal article" date="2023" name="Mol. Ecol. Resour.">
        <title>Chromosome-level genome assembly of a triploid poplar Populus alba 'Berolinensis'.</title>
        <authorList>
            <person name="Chen S."/>
            <person name="Yu Y."/>
            <person name="Wang X."/>
            <person name="Wang S."/>
            <person name="Zhang T."/>
            <person name="Zhou Y."/>
            <person name="He R."/>
            <person name="Meng N."/>
            <person name="Wang Y."/>
            <person name="Liu W."/>
            <person name="Liu Z."/>
            <person name="Liu J."/>
            <person name="Guo Q."/>
            <person name="Huang H."/>
            <person name="Sederoff R.R."/>
            <person name="Wang G."/>
            <person name="Qu G."/>
            <person name="Chen S."/>
        </authorList>
    </citation>
    <scope>NUCLEOTIDE SEQUENCE</scope>
    <source>
        <strain evidence="1">SC-2020</strain>
    </source>
</reference>
<name>A0AAD6QVS6_9ROSI</name>
<sequence>MIPFGLLVGCLMMDFLKEISMEVFQAPKKTGLNLPFLGISCCFILMKVMST</sequence>
<evidence type="ECO:0000313" key="2">
    <source>
        <dbReference type="Proteomes" id="UP001164929"/>
    </source>
</evidence>
<evidence type="ECO:0000313" key="1">
    <source>
        <dbReference type="EMBL" id="KAJ6997524.1"/>
    </source>
</evidence>
<protein>
    <submittedName>
        <fullName evidence="1">Uncharacterized protein</fullName>
    </submittedName>
</protein>
<dbReference type="Proteomes" id="UP001164929">
    <property type="component" value="Chromosome 5"/>
</dbReference>
<dbReference type="EMBL" id="JAQIZT010000005">
    <property type="protein sequence ID" value="KAJ6997524.1"/>
    <property type="molecule type" value="Genomic_DNA"/>
</dbReference>
<organism evidence="1 2">
    <name type="scientific">Populus alba x Populus x berolinensis</name>
    <dbReference type="NCBI Taxonomy" id="444605"/>
    <lineage>
        <taxon>Eukaryota</taxon>
        <taxon>Viridiplantae</taxon>
        <taxon>Streptophyta</taxon>
        <taxon>Embryophyta</taxon>
        <taxon>Tracheophyta</taxon>
        <taxon>Spermatophyta</taxon>
        <taxon>Magnoliopsida</taxon>
        <taxon>eudicotyledons</taxon>
        <taxon>Gunneridae</taxon>
        <taxon>Pentapetalae</taxon>
        <taxon>rosids</taxon>
        <taxon>fabids</taxon>
        <taxon>Malpighiales</taxon>
        <taxon>Salicaceae</taxon>
        <taxon>Saliceae</taxon>
        <taxon>Populus</taxon>
    </lineage>
</organism>